<reference evidence="1" key="1">
    <citation type="submission" date="2014-09" db="EMBL/GenBank/DDBJ databases">
        <authorList>
            <person name="Magalhaes I.L.F."/>
            <person name="Oliveira U."/>
            <person name="Santos F.R."/>
            <person name="Vidigal T.H.D.A."/>
            <person name="Brescovit A.D."/>
            <person name="Santos A.J."/>
        </authorList>
    </citation>
    <scope>NUCLEOTIDE SEQUENCE</scope>
    <source>
        <tissue evidence="1">Shoot tissue taken approximately 20 cm above the soil surface</tissue>
    </source>
</reference>
<organism evidence="1">
    <name type="scientific">Arundo donax</name>
    <name type="common">Giant reed</name>
    <name type="synonym">Donax arundinaceus</name>
    <dbReference type="NCBI Taxonomy" id="35708"/>
    <lineage>
        <taxon>Eukaryota</taxon>
        <taxon>Viridiplantae</taxon>
        <taxon>Streptophyta</taxon>
        <taxon>Embryophyta</taxon>
        <taxon>Tracheophyta</taxon>
        <taxon>Spermatophyta</taxon>
        <taxon>Magnoliopsida</taxon>
        <taxon>Liliopsida</taxon>
        <taxon>Poales</taxon>
        <taxon>Poaceae</taxon>
        <taxon>PACMAD clade</taxon>
        <taxon>Arundinoideae</taxon>
        <taxon>Arundineae</taxon>
        <taxon>Arundo</taxon>
    </lineage>
</organism>
<proteinExistence type="predicted"/>
<dbReference type="EMBL" id="GBRH01239702">
    <property type="protein sequence ID" value="JAD58193.1"/>
    <property type="molecule type" value="Transcribed_RNA"/>
</dbReference>
<sequence length="69" mass="8284">MYMQVRRNRVFKQLTCERPLWGRKEKFTDQIIASHCHYHHISISLTTLHMILVRRATHVVSRIKFPVPA</sequence>
<dbReference type="AlphaFoldDB" id="A0A0A9B7S2"/>
<evidence type="ECO:0000313" key="1">
    <source>
        <dbReference type="EMBL" id="JAD58193.1"/>
    </source>
</evidence>
<reference evidence="1" key="2">
    <citation type="journal article" date="2015" name="Data Brief">
        <title>Shoot transcriptome of the giant reed, Arundo donax.</title>
        <authorList>
            <person name="Barrero R.A."/>
            <person name="Guerrero F.D."/>
            <person name="Moolhuijzen P."/>
            <person name="Goolsby J.A."/>
            <person name="Tidwell J."/>
            <person name="Bellgard S.E."/>
            <person name="Bellgard M.I."/>
        </authorList>
    </citation>
    <scope>NUCLEOTIDE SEQUENCE</scope>
    <source>
        <tissue evidence="1">Shoot tissue taken approximately 20 cm above the soil surface</tissue>
    </source>
</reference>
<accession>A0A0A9B7S2</accession>
<protein>
    <submittedName>
        <fullName evidence="1">Uncharacterized protein</fullName>
    </submittedName>
</protein>
<name>A0A0A9B7S2_ARUDO</name>